<feature type="compositionally biased region" description="Pro residues" evidence="1">
    <location>
        <begin position="42"/>
        <end position="57"/>
    </location>
</feature>
<comment type="caution">
    <text evidence="2">The sequence shown here is derived from an EMBL/GenBank/DDBJ whole genome shotgun (WGS) entry which is preliminary data.</text>
</comment>
<dbReference type="Proteomes" id="UP000750711">
    <property type="component" value="Unassembled WGS sequence"/>
</dbReference>
<evidence type="ECO:0000256" key="1">
    <source>
        <dbReference type="SAM" id="MobiDB-lite"/>
    </source>
</evidence>
<reference evidence="2" key="1">
    <citation type="submission" date="2021-03" db="EMBL/GenBank/DDBJ databases">
        <title>Comparative genomics and phylogenomic investigation of the class Geoglossomycetes provide insights into ecological specialization and systematics.</title>
        <authorList>
            <person name="Melie T."/>
            <person name="Pirro S."/>
            <person name="Miller A.N."/>
            <person name="Quandt A."/>
        </authorList>
    </citation>
    <scope>NUCLEOTIDE SEQUENCE</scope>
    <source>
        <strain evidence="2">CAQ_001_2017</strain>
    </source>
</reference>
<evidence type="ECO:0000313" key="3">
    <source>
        <dbReference type="Proteomes" id="UP000750711"/>
    </source>
</evidence>
<organism evidence="2 3">
    <name type="scientific">Trichoglossum hirsutum</name>
    <dbReference type="NCBI Taxonomy" id="265104"/>
    <lineage>
        <taxon>Eukaryota</taxon>
        <taxon>Fungi</taxon>
        <taxon>Dikarya</taxon>
        <taxon>Ascomycota</taxon>
        <taxon>Pezizomycotina</taxon>
        <taxon>Geoglossomycetes</taxon>
        <taxon>Geoglossales</taxon>
        <taxon>Geoglossaceae</taxon>
        <taxon>Trichoglossum</taxon>
    </lineage>
</organism>
<protein>
    <submittedName>
        <fullName evidence="2">Uncharacterized protein</fullName>
    </submittedName>
</protein>
<accession>A0A9P8RRX8</accession>
<feature type="compositionally biased region" description="Low complexity" evidence="1">
    <location>
        <begin position="25"/>
        <end position="41"/>
    </location>
</feature>
<gene>
    <name evidence="2" type="ORF">GP486_002634</name>
</gene>
<keyword evidence="3" id="KW-1185">Reference proteome</keyword>
<proteinExistence type="predicted"/>
<name>A0A9P8RRX8_9PEZI</name>
<feature type="non-terminal residue" evidence="2">
    <location>
        <position position="142"/>
    </location>
</feature>
<evidence type="ECO:0000313" key="2">
    <source>
        <dbReference type="EMBL" id="KAH0562703.1"/>
    </source>
</evidence>
<sequence>MLPFDRASAGTLPPHSHTPVPDPSPVAAAAAAAAGHLNPAALHPPPLAGPGLRPFPPVANAGRPQLSKEEQEAMFSTLEAIFQRAEEVEGGVGVSELRALSTDADEEFRTSGRRNVEALRDVRRILDQMWWSDSEFMAKAAE</sequence>
<dbReference type="AlphaFoldDB" id="A0A9P8RRX8"/>
<feature type="region of interest" description="Disordered" evidence="1">
    <location>
        <begin position="1"/>
        <end position="67"/>
    </location>
</feature>
<dbReference type="EMBL" id="JAGHQM010000305">
    <property type="protein sequence ID" value="KAH0562703.1"/>
    <property type="molecule type" value="Genomic_DNA"/>
</dbReference>